<dbReference type="InterPro" id="IPR012337">
    <property type="entry name" value="RNaseH-like_sf"/>
</dbReference>
<comment type="caution">
    <text evidence="1">The sequence shown here is derived from an EMBL/GenBank/DDBJ whole genome shotgun (WGS) entry which is preliminary data.</text>
</comment>
<dbReference type="InterPro" id="IPR014737">
    <property type="entry name" value="Transposase_Tn5-like_C"/>
</dbReference>
<dbReference type="Gene3D" id="1.10.740.10">
    <property type="entry name" value="Transferase Inhibitor Protein From Tn5, Chain"/>
    <property type="match status" value="1"/>
</dbReference>
<dbReference type="Proteomes" id="UP000054761">
    <property type="component" value="Unassembled WGS sequence"/>
</dbReference>
<dbReference type="SUPFAM" id="SSF53098">
    <property type="entry name" value="Ribonuclease H-like"/>
    <property type="match status" value="1"/>
</dbReference>
<accession>A0A0W0V281</accession>
<keyword evidence="2" id="KW-1185">Reference proteome</keyword>
<organism evidence="1 2">
    <name type="scientific">Legionella israelensis</name>
    <dbReference type="NCBI Taxonomy" id="454"/>
    <lineage>
        <taxon>Bacteria</taxon>
        <taxon>Pseudomonadati</taxon>
        <taxon>Pseudomonadota</taxon>
        <taxon>Gammaproteobacteria</taxon>
        <taxon>Legionellales</taxon>
        <taxon>Legionellaceae</taxon>
        <taxon>Legionella</taxon>
    </lineage>
</organism>
<name>A0A0W0V281_9GAMM</name>
<reference evidence="1 2" key="1">
    <citation type="submission" date="2015-11" db="EMBL/GenBank/DDBJ databases">
        <title>Genomic analysis of 38 Legionella species identifies large and diverse effector repertoires.</title>
        <authorList>
            <person name="Burstein D."/>
            <person name="Amaro F."/>
            <person name="Zusman T."/>
            <person name="Lifshitz Z."/>
            <person name="Cohen O."/>
            <person name="Gilbert J.A."/>
            <person name="Pupko T."/>
            <person name="Shuman H.A."/>
            <person name="Segal G."/>
        </authorList>
    </citation>
    <scope>NUCLEOTIDE SEQUENCE [LARGE SCALE GENOMIC DNA]</scope>
    <source>
        <strain evidence="1 2">Bercovier 4</strain>
    </source>
</reference>
<dbReference type="AlphaFoldDB" id="A0A0W0V281"/>
<dbReference type="EMBL" id="LNYH01000151">
    <property type="protein sequence ID" value="KTD13958.1"/>
    <property type="molecule type" value="Genomic_DNA"/>
</dbReference>
<gene>
    <name evidence="1" type="ORF">Lisr_2734</name>
</gene>
<dbReference type="PATRIC" id="fig|454.4.peg.3002"/>
<sequence length="127" mass="14789">MGVEEQRMQSIENLEKMIVILSFVAIRLLQLKEHFEYPVTLNIDDSILCEELLSETEWKVLWSSVEKTSLPKNTPTAAWAYQAIAKLGGWTDSKRTGKASWAIIWKGWFRLRERLEGLRIATEMMKM</sequence>
<evidence type="ECO:0000313" key="2">
    <source>
        <dbReference type="Proteomes" id="UP000054761"/>
    </source>
</evidence>
<proteinExistence type="predicted"/>
<protein>
    <submittedName>
        <fullName evidence="1">Transposase, IS4 family TnpA</fullName>
    </submittedName>
</protein>
<evidence type="ECO:0000313" key="1">
    <source>
        <dbReference type="EMBL" id="KTD13958.1"/>
    </source>
</evidence>